<evidence type="ECO:0000313" key="2">
    <source>
        <dbReference type="EMBL" id="ABC96340.1"/>
    </source>
</evidence>
<feature type="domain" description="Homing endonuclease LAGLIDADG" evidence="1">
    <location>
        <begin position="18"/>
        <end position="194"/>
    </location>
</feature>
<proteinExistence type="predicted"/>
<dbReference type="RefSeq" id="YP_684382.1">
    <property type="nucleotide sequence ID" value="NC_008256.1"/>
</dbReference>
<name>Q0QIR3_OLTVI</name>
<geneLocation type="mitochondrion" evidence="2"/>
<accession>Q0QIR3</accession>
<dbReference type="InterPro" id="IPR027434">
    <property type="entry name" value="Homing_endonucl"/>
</dbReference>
<dbReference type="AlphaFoldDB" id="Q0QIR3"/>
<sequence>MKLDIQKLLESLDQETVSVLTGLILGDASCESRSLGTARFQFKQESSNVEYLMKIHKFLAKKKIVNPSKPKLRTRVVKNSKVRFYYRLNTFTRKSLFVFYKGFYIRILNSGRKQHVKIIPENIIEVLDLKCLATWFMGDGSVGGSHGLKLATNSFYKTDVIRLSEALNTRHGFNTTVQRDGKQYIIYFPSRDVPEVQAKIKDLMVSSMHYKLRIKV</sequence>
<reference evidence="2" key="1">
    <citation type="journal article" date="2006" name="Curr. Genet.">
        <title>The complete mitochondrial DNA sequence of the green alga Oltmannsiellopsis viridis: evolutionary trends of the mitochondrial genome in the Ulvophyceae.</title>
        <authorList>
            <person name="Pombert J.F."/>
            <person name="Beauchamp P."/>
            <person name="Otis C."/>
            <person name="Lemieux C."/>
            <person name="Turmel M."/>
        </authorList>
    </citation>
    <scope>NUCLEOTIDE SEQUENCE</scope>
</reference>
<keyword evidence="2" id="KW-0255">Endonuclease</keyword>
<gene>
    <name evidence="2" type="primary">orf216</name>
</gene>
<dbReference type="InterPro" id="IPR004860">
    <property type="entry name" value="LAGLIDADG_dom"/>
</dbReference>
<organism evidence="2">
    <name type="scientific">Oltmannsiellopsis viridis</name>
    <name type="common">Marine flagellate</name>
    <name type="synonym">Oltmannsiella viridis</name>
    <dbReference type="NCBI Taxonomy" id="51324"/>
    <lineage>
        <taxon>Eukaryota</taxon>
        <taxon>Viridiplantae</taxon>
        <taxon>Chlorophyta</taxon>
        <taxon>core chlorophytes</taxon>
        <taxon>Ulvophyceae</taxon>
        <taxon>OUU clade</taxon>
        <taxon>Oltmannsiellopsidales</taxon>
        <taxon>Oltmannsiellopsidaceae</taxon>
        <taxon>Oltmannsiellopsis</taxon>
    </lineage>
</organism>
<evidence type="ECO:0000259" key="1">
    <source>
        <dbReference type="Pfam" id="PF03161"/>
    </source>
</evidence>
<dbReference type="SUPFAM" id="SSF55608">
    <property type="entry name" value="Homing endonucleases"/>
    <property type="match status" value="1"/>
</dbReference>
<dbReference type="GO" id="GO:0004519">
    <property type="term" value="F:endonuclease activity"/>
    <property type="evidence" value="ECO:0007669"/>
    <property type="project" value="UniProtKB-KW"/>
</dbReference>
<keyword evidence="2" id="KW-0378">Hydrolase</keyword>
<reference evidence="2" key="2">
    <citation type="submission" date="2006-01" db="EMBL/GenBank/DDBJ databases">
        <authorList>
            <person name="Pombert J.-F."/>
            <person name="Beauchamp P."/>
            <person name="Otis C."/>
            <person name="Lemieux C."/>
            <person name="Turmel M."/>
        </authorList>
    </citation>
    <scope>NUCLEOTIDE SEQUENCE</scope>
</reference>
<dbReference type="EMBL" id="DQ365900">
    <property type="protein sequence ID" value="ABC96340.1"/>
    <property type="molecule type" value="Genomic_DNA"/>
</dbReference>
<keyword evidence="2" id="KW-0496">Mitochondrion</keyword>
<keyword evidence="2" id="KW-0540">Nuclease</keyword>
<protein>
    <submittedName>
        <fullName evidence="2">Putative site-specific DNA endonuclease</fullName>
    </submittedName>
</protein>
<dbReference type="GeneID" id="4200917"/>
<dbReference type="Pfam" id="PF03161">
    <property type="entry name" value="LAGLIDADG_2"/>
    <property type="match status" value="1"/>
</dbReference>
<dbReference type="Gene3D" id="3.10.28.10">
    <property type="entry name" value="Homing endonucleases"/>
    <property type="match status" value="2"/>
</dbReference>